<gene>
    <name evidence="1" type="ORF">HaLaN_01897</name>
</gene>
<proteinExistence type="predicted"/>
<accession>A0A699YAD4</accession>
<protein>
    <submittedName>
        <fullName evidence="1">Uncharacterized protein</fullName>
    </submittedName>
</protein>
<dbReference type="AlphaFoldDB" id="A0A699YAD4"/>
<feature type="non-terminal residue" evidence="1">
    <location>
        <position position="1"/>
    </location>
</feature>
<comment type="caution">
    <text evidence="1">The sequence shown here is derived from an EMBL/GenBank/DDBJ whole genome shotgun (WGS) entry which is preliminary data.</text>
</comment>
<dbReference type="Proteomes" id="UP000485058">
    <property type="component" value="Unassembled WGS sequence"/>
</dbReference>
<sequence length="181" mass="20172">MREEVLGRRHLETSMSLNQVALTRMDLAKQALARAVDGKGAVDEAHQRWVQGLGPEVGLVEYATCMLHLASCEPCRSHTASATVERHVWRMRIRVKVMSWMVCIPSGCRHARDLLVQAEMELMESLDIRKAGLGPHQPLVANTLQHPQVHHNSTVDGAKAETEKDNPSLHLMSAHGFECKT</sequence>
<evidence type="ECO:0000313" key="2">
    <source>
        <dbReference type="Proteomes" id="UP000485058"/>
    </source>
</evidence>
<dbReference type="EMBL" id="BLLF01000076">
    <property type="protein sequence ID" value="GFH07137.1"/>
    <property type="molecule type" value="Genomic_DNA"/>
</dbReference>
<organism evidence="1 2">
    <name type="scientific">Haematococcus lacustris</name>
    <name type="common">Green alga</name>
    <name type="synonym">Haematococcus pluvialis</name>
    <dbReference type="NCBI Taxonomy" id="44745"/>
    <lineage>
        <taxon>Eukaryota</taxon>
        <taxon>Viridiplantae</taxon>
        <taxon>Chlorophyta</taxon>
        <taxon>core chlorophytes</taxon>
        <taxon>Chlorophyceae</taxon>
        <taxon>CS clade</taxon>
        <taxon>Chlamydomonadales</taxon>
        <taxon>Haematococcaceae</taxon>
        <taxon>Haematococcus</taxon>
    </lineage>
</organism>
<name>A0A699YAD4_HAELA</name>
<keyword evidence="2" id="KW-1185">Reference proteome</keyword>
<reference evidence="1 2" key="1">
    <citation type="submission" date="2020-02" db="EMBL/GenBank/DDBJ databases">
        <title>Draft genome sequence of Haematococcus lacustris strain NIES-144.</title>
        <authorList>
            <person name="Morimoto D."/>
            <person name="Nakagawa S."/>
            <person name="Yoshida T."/>
            <person name="Sawayama S."/>
        </authorList>
    </citation>
    <scope>NUCLEOTIDE SEQUENCE [LARGE SCALE GENOMIC DNA]</scope>
    <source>
        <strain evidence="1 2">NIES-144</strain>
    </source>
</reference>
<evidence type="ECO:0000313" key="1">
    <source>
        <dbReference type="EMBL" id="GFH07137.1"/>
    </source>
</evidence>